<evidence type="ECO:0000313" key="1">
    <source>
        <dbReference type="EMBL" id="MBP2020682.1"/>
    </source>
</evidence>
<dbReference type="EMBL" id="JAGGLL010000003">
    <property type="protein sequence ID" value="MBP2020682.1"/>
    <property type="molecule type" value="Genomic_DNA"/>
</dbReference>
<dbReference type="RefSeq" id="WP_082206953.1">
    <property type="nucleotide sequence ID" value="NZ_JAGGLL010000003.1"/>
</dbReference>
<dbReference type="Pfam" id="PF14084">
    <property type="entry name" value="DUF4264"/>
    <property type="match status" value="1"/>
</dbReference>
<accession>A0ABS4JYS6</accession>
<evidence type="ECO:0008006" key="3">
    <source>
        <dbReference type="Google" id="ProtNLM"/>
    </source>
</evidence>
<dbReference type="Proteomes" id="UP001519308">
    <property type="component" value="Unassembled WGS sequence"/>
</dbReference>
<proteinExistence type="predicted"/>
<name>A0ABS4JYS6_9CLOT</name>
<comment type="caution">
    <text evidence="1">The sequence shown here is derived from an EMBL/GenBank/DDBJ whole genome shotgun (WGS) entry which is preliminary data.</text>
</comment>
<sequence length="55" mass="6723">MKDKLQLIAMKEFKEYDEMYRVVDFLNKNLSDLNLIFGMHEKNNKHILSIYKEEN</sequence>
<reference evidence="1 2" key="1">
    <citation type="submission" date="2021-03" db="EMBL/GenBank/DDBJ databases">
        <title>Genomic Encyclopedia of Type Strains, Phase IV (KMG-IV): sequencing the most valuable type-strain genomes for metagenomic binning, comparative biology and taxonomic classification.</title>
        <authorList>
            <person name="Goeker M."/>
        </authorList>
    </citation>
    <scope>NUCLEOTIDE SEQUENCE [LARGE SCALE GENOMIC DNA]</scope>
    <source>
        <strain evidence="1 2">DSM 28650</strain>
    </source>
</reference>
<gene>
    <name evidence="1" type="ORF">J2Z44_000466</name>
</gene>
<evidence type="ECO:0000313" key="2">
    <source>
        <dbReference type="Proteomes" id="UP001519308"/>
    </source>
</evidence>
<keyword evidence="2" id="KW-1185">Reference proteome</keyword>
<dbReference type="InterPro" id="IPR012190">
    <property type="entry name" value="UCP036698"/>
</dbReference>
<protein>
    <recommendedName>
        <fullName evidence="3">DUF4264 domain-containing protein</fullName>
    </recommendedName>
</protein>
<organism evidence="1 2">
    <name type="scientific">Clostridium punense</name>
    <dbReference type="NCBI Taxonomy" id="1054297"/>
    <lineage>
        <taxon>Bacteria</taxon>
        <taxon>Bacillati</taxon>
        <taxon>Bacillota</taxon>
        <taxon>Clostridia</taxon>
        <taxon>Eubacteriales</taxon>
        <taxon>Clostridiaceae</taxon>
        <taxon>Clostridium</taxon>
    </lineage>
</organism>